<feature type="domain" description="DDT" evidence="17">
    <location>
        <begin position="789"/>
        <end position="853"/>
    </location>
</feature>
<dbReference type="InterPro" id="IPR016177">
    <property type="entry name" value="DNA-bd_dom_sf"/>
</dbReference>
<evidence type="ECO:0000259" key="16">
    <source>
        <dbReference type="PROSITE" id="PS50016"/>
    </source>
</evidence>
<sequence length="1709" mass="191531">MQEEEKQRKEERRFRTIQAFQKTHTYVTAIAPCPRMDVLSWTEEALMMGIGKWMNDKITEYNNLIPEAAVGALLTIDGGDKGDREVIATIEQKLDYFQVNNTFNGPARMPSLDNASSFPFTVHDVVSMPQFNKEASSSSRSDGNVSDDKEEQVEMGDQAQQNFLALLAAQAATQSNMPMSLLFPNLNFGMTNTVDMMFWNMAQLSQPGMLLQQPQPPQESFEEVLRRMATGSARSTNIVNGRQQTNHDIDNTDNNEPTLRGTGHFVADIASTSSANIGIPTAVPDSPTKGLEPGEIPKRRDSNRTRNGMSSQLSPSSSSSSSSTGGVSLNSNLLEASARCYAALAATASQQQQQHSELIAAVLQSAANYERAKARATGSTGATPTCPSGSGNTTHITCRKDESHRSCAISAKVPLHESVLTSSSSARFTDSPLDLSFHKPRNGTTGERNRIFNEHTSGMDSDGSRKRAQADASLIRIPLKSGWRRQTCIRTISASGVRGDVIYYAPCGKKLGSYAEVTRYLTKKNIKDIGRENFSFSCKVIVGEYILFKDDEDGSKVPDRVSEERILAEIANCSATNTVRRTSGTHVKASFSSGTTDPSGTIPSSADKNLLKLTEDNALKQLHRQLLRRQGEQQMYAQLLLTFGQHVQQQQQRQFHHHQQQQQQKQQPSAITMERKSAVEMEPEIKKPKIDQVESVTSWHATPSAIPVTAPVIATTTTNIVSSHVVTTTTTSATTAPAVEAKLPKPELSEEEKQEERLKALRLPTDDLLIEEARKLPTLDSIENLSVSASTFANVLMVDEFVRNFGHVLKIDLNAIPTLNEFLAGLQNHPNYLKGFLLLTKILLQLVLEYPGLPSGIAGRTPLGQALKDVGVHRENYSELLKMFLLSRDEEGKKLGAKLEYCSFECLDPESKAAILAFLCNELLYCRNVVRDIESNMEEMTRLKGEKWLREGKSRALRAVQTRKRAALRRLRHDIRDDDASSSRAGTPGSEPSDVSEEVEPALQPSRLKALTPGLGQCDVLTEEEEAMTVDELEEYIGKLNNEAEELRERHNTLINRVRIQPIGQDRFHRFYWVLPRLGIPLVESIASSGLHNPAVNVDVTCRQDPPSIAVDPRNFVDPDIIACLEDILDTLCGNEERPDRGKKVRLRRLDNKCKRGWWMISNGKLMEQLRGAFHGRGIRERVLHRVLIKDNFTFNPSSHLKLERVSRPLTNGEINKAMIIRLAALISSFEQKVVAANVHCRPMFPSGNNRDDDTESEDSVDAWTLDDGYVLTDEAEIDEDRQLFEWDDFKALKERLLEIEKSIERRSTIPAEKILRAQQQNDQNDSSADTNNLVDVNETQSEASDSINSNCPFDGAAITVDESGNTELLQRWRDYVQIAKTGGQIMFALQALDSAIAWEKSIMKASCQICRTSENESQLLLCDACDMGYHMYCFRPRITAIPDGEWYCPLCVQRACRKVLCLLCAKWNRPNSQPLEPIIVCSKCYNGYHASCFDRSPTLNDPKQWTCPGCLNADGFSTELANSLLNGDVEIALAQQEGQEKQTTCVQEDASGRQEVPRHRRRMTPADYDFPPDMMKNLFNTMLDELWVRPESGPFQYPVDTKEVPFYKKVIKRPMDLNQMRMNVESNKYLTQESFIEDLEQIFGNCRTFNEDESPIGQSGVALHKFYLKRWKQLRYNYSKRLKRLKNPRLVHSVTVTSSSSLATNQQE</sequence>
<gene>
    <name evidence="19" type="ORF">NOO_LOCUS2069</name>
</gene>
<evidence type="ECO:0000259" key="17">
    <source>
        <dbReference type="PROSITE" id="PS50827"/>
    </source>
</evidence>
<dbReference type="InterPro" id="IPR018501">
    <property type="entry name" value="DDT_dom"/>
</dbReference>
<dbReference type="InterPro" id="IPR028941">
    <property type="entry name" value="WHIM2_dom"/>
</dbReference>
<feature type="region of interest" description="Disordered" evidence="14">
    <location>
        <begin position="131"/>
        <end position="154"/>
    </location>
</feature>
<evidence type="ECO:0000256" key="10">
    <source>
        <dbReference type="ARBA" id="ARBA00023242"/>
    </source>
</evidence>
<evidence type="ECO:0000256" key="2">
    <source>
        <dbReference type="ARBA" id="ARBA00007444"/>
    </source>
</evidence>
<dbReference type="Pfam" id="PF00628">
    <property type="entry name" value="PHD"/>
    <property type="match status" value="1"/>
</dbReference>
<keyword evidence="20" id="KW-1185">Reference proteome</keyword>
<evidence type="ECO:0000256" key="9">
    <source>
        <dbReference type="ARBA" id="ARBA00023163"/>
    </source>
</evidence>
<feature type="compositionally biased region" description="Basic and acidic residues" evidence="14">
    <location>
        <begin position="295"/>
        <end position="304"/>
    </location>
</feature>
<dbReference type="PROSITE" id="PS50982">
    <property type="entry name" value="MBD"/>
    <property type="match status" value="1"/>
</dbReference>
<dbReference type="InterPro" id="IPR018359">
    <property type="entry name" value="Bromodomain_CS"/>
</dbReference>
<dbReference type="SUPFAM" id="SSF47370">
    <property type="entry name" value="Bromodomain"/>
    <property type="match status" value="1"/>
</dbReference>
<reference evidence="19 20" key="2">
    <citation type="submission" date="2018-08" db="EMBL/GenBank/DDBJ databases">
        <authorList>
            <person name="Laetsch R D."/>
            <person name="Stevens L."/>
            <person name="Kumar S."/>
            <person name="Blaxter L. M."/>
        </authorList>
    </citation>
    <scope>NUCLEOTIDE SEQUENCE [LARGE SCALE GENOMIC DNA]</scope>
</reference>
<evidence type="ECO:0000256" key="13">
    <source>
        <dbReference type="SAM" id="Coils"/>
    </source>
</evidence>
<evidence type="ECO:0000256" key="14">
    <source>
        <dbReference type="SAM" id="MobiDB-lite"/>
    </source>
</evidence>
<evidence type="ECO:0000256" key="7">
    <source>
        <dbReference type="ARBA" id="ARBA00023054"/>
    </source>
</evidence>
<dbReference type="Pfam" id="PF15613">
    <property type="entry name" value="WSD"/>
    <property type="match status" value="1"/>
</dbReference>
<evidence type="ECO:0000256" key="3">
    <source>
        <dbReference type="ARBA" id="ARBA00022723"/>
    </source>
</evidence>
<evidence type="ECO:0000256" key="11">
    <source>
        <dbReference type="PROSITE-ProRule" id="PRU00035"/>
    </source>
</evidence>
<dbReference type="Gene3D" id="1.20.920.10">
    <property type="entry name" value="Bromodomain-like"/>
    <property type="match status" value="1"/>
</dbReference>
<dbReference type="InterPro" id="IPR001739">
    <property type="entry name" value="Methyl_CpG_DNA-bd"/>
</dbReference>
<feature type="region of interest" description="Disordered" evidence="14">
    <location>
        <begin position="236"/>
        <end position="261"/>
    </location>
</feature>
<dbReference type="Gene3D" id="3.30.40.10">
    <property type="entry name" value="Zinc/RING finger domain, C3HC4 (zinc finger)"/>
    <property type="match status" value="2"/>
</dbReference>
<protein>
    <submittedName>
        <fullName evidence="21">MBD domain-containing protein</fullName>
    </submittedName>
</protein>
<dbReference type="GO" id="GO:0008270">
    <property type="term" value="F:zinc ion binding"/>
    <property type="evidence" value="ECO:0007669"/>
    <property type="project" value="UniProtKB-KW"/>
</dbReference>
<dbReference type="SMART" id="SM00249">
    <property type="entry name" value="PHD"/>
    <property type="match status" value="2"/>
</dbReference>
<dbReference type="InterPro" id="IPR011011">
    <property type="entry name" value="Znf_FYVE_PHD"/>
</dbReference>
<dbReference type="PRINTS" id="PR00503">
    <property type="entry name" value="BROMODOMAIN"/>
</dbReference>
<dbReference type="Pfam" id="PF01429">
    <property type="entry name" value="MBD"/>
    <property type="match status" value="1"/>
</dbReference>
<dbReference type="CDD" id="cd15545">
    <property type="entry name" value="PHD_BAZ2A_like"/>
    <property type="match status" value="1"/>
</dbReference>
<dbReference type="InterPro" id="IPR001487">
    <property type="entry name" value="Bromodomain"/>
</dbReference>
<evidence type="ECO:0000256" key="1">
    <source>
        <dbReference type="ARBA" id="ARBA00004123"/>
    </source>
</evidence>
<dbReference type="PANTHER" id="PTHR45915">
    <property type="entry name" value="TRANSCRIPTION INTERMEDIARY FACTOR"/>
    <property type="match status" value="1"/>
</dbReference>
<evidence type="ECO:0000256" key="4">
    <source>
        <dbReference type="ARBA" id="ARBA00022771"/>
    </source>
</evidence>
<reference evidence="21" key="1">
    <citation type="submission" date="2016-06" db="UniProtKB">
        <authorList>
            <consortium name="WormBaseParasite"/>
        </authorList>
    </citation>
    <scope>IDENTIFICATION</scope>
</reference>
<evidence type="ECO:0000313" key="20">
    <source>
        <dbReference type="Proteomes" id="UP000271087"/>
    </source>
</evidence>
<keyword evidence="6" id="KW-0805">Transcription regulation</keyword>
<feature type="region of interest" description="Disordered" evidence="14">
    <location>
        <begin position="651"/>
        <end position="674"/>
    </location>
</feature>
<dbReference type="CDD" id="cd15489">
    <property type="entry name" value="PHD_SF"/>
    <property type="match status" value="1"/>
</dbReference>
<feature type="domain" description="PHD-type" evidence="16">
    <location>
        <begin position="1459"/>
        <end position="1514"/>
    </location>
</feature>
<keyword evidence="5" id="KW-0862">Zinc</keyword>
<keyword evidence="9" id="KW-0804">Transcription</keyword>
<dbReference type="STRING" id="42157.A0A182E273"/>
<feature type="region of interest" description="Disordered" evidence="14">
    <location>
        <begin position="977"/>
        <end position="1002"/>
    </location>
</feature>
<dbReference type="PROSITE" id="PS50016">
    <property type="entry name" value="ZF_PHD_2"/>
    <property type="match status" value="2"/>
</dbReference>
<feature type="region of interest" description="Disordered" evidence="14">
    <location>
        <begin position="1543"/>
        <end position="1568"/>
    </location>
</feature>
<feature type="compositionally biased region" description="Low complexity" evidence="14">
    <location>
        <begin position="307"/>
        <end position="328"/>
    </location>
</feature>
<comment type="similarity">
    <text evidence="2">Belongs to the WAL family.</text>
</comment>
<dbReference type="InterPro" id="IPR019787">
    <property type="entry name" value="Znf_PHD-finger"/>
</dbReference>
<dbReference type="PROSITE" id="PS50827">
    <property type="entry name" value="DDT"/>
    <property type="match status" value="1"/>
</dbReference>
<evidence type="ECO:0000256" key="12">
    <source>
        <dbReference type="PROSITE-ProRule" id="PRU00146"/>
    </source>
</evidence>
<evidence type="ECO:0000313" key="21">
    <source>
        <dbReference type="WBParaSite" id="nOo.2.0.1.t02069-RA"/>
    </source>
</evidence>
<evidence type="ECO:0000256" key="8">
    <source>
        <dbReference type="ARBA" id="ARBA00023117"/>
    </source>
</evidence>
<dbReference type="InterPro" id="IPR013083">
    <property type="entry name" value="Znf_RING/FYVE/PHD"/>
</dbReference>
<evidence type="ECO:0000259" key="18">
    <source>
        <dbReference type="PROSITE" id="PS50982"/>
    </source>
</evidence>
<feature type="region of interest" description="Disordered" evidence="14">
    <location>
        <begin position="585"/>
        <end position="606"/>
    </location>
</feature>
<evidence type="ECO:0000256" key="5">
    <source>
        <dbReference type="ARBA" id="ARBA00022833"/>
    </source>
</evidence>
<dbReference type="SUPFAM" id="SSF54171">
    <property type="entry name" value="DNA-binding domain"/>
    <property type="match status" value="1"/>
</dbReference>
<proteinExistence type="inferred from homology"/>
<feature type="coiled-coil region" evidence="13">
    <location>
        <begin position="1030"/>
        <end position="1061"/>
    </location>
</feature>
<dbReference type="InterPro" id="IPR036427">
    <property type="entry name" value="Bromodomain-like_sf"/>
</dbReference>
<dbReference type="GO" id="GO:0000785">
    <property type="term" value="C:chromatin"/>
    <property type="evidence" value="ECO:0007669"/>
    <property type="project" value="TreeGrafter"/>
</dbReference>
<accession>A0A182E273</accession>
<comment type="subcellular location">
    <subcellularLocation>
        <location evidence="1">Nucleus</location>
    </subcellularLocation>
</comment>
<dbReference type="WBParaSite" id="nOo.2.0.1.t02069-RA">
    <property type="protein sequence ID" value="nOo.2.0.1.t02069-RA"/>
    <property type="gene ID" value="nOo.2.0.1.g02069"/>
</dbReference>
<dbReference type="Proteomes" id="UP000271087">
    <property type="component" value="Unassembled WGS sequence"/>
</dbReference>
<keyword evidence="3" id="KW-0479">Metal-binding</keyword>
<dbReference type="PROSITE" id="PS00633">
    <property type="entry name" value="BROMODOMAIN_1"/>
    <property type="match status" value="1"/>
</dbReference>
<keyword evidence="4 12" id="KW-0863">Zinc-finger</keyword>
<organism evidence="21">
    <name type="scientific">Onchocerca ochengi</name>
    <name type="common">Filarial nematode worm</name>
    <dbReference type="NCBI Taxonomy" id="42157"/>
    <lineage>
        <taxon>Eukaryota</taxon>
        <taxon>Metazoa</taxon>
        <taxon>Ecdysozoa</taxon>
        <taxon>Nematoda</taxon>
        <taxon>Chromadorea</taxon>
        <taxon>Rhabditida</taxon>
        <taxon>Spirurina</taxon>
        <taxon>Spiruromorpha</taxon>
        <taxon>Filarioidea</taxon>
        <taxon>Onchocercidae</taxon>
        <taxon>Onchocerca</taxon>
    </lineage>
</organism>
<dbReference type="SMART" id="SM00571">
    <property type="entry name" value="DDT"/>
    <property type="match status" value="1"/>
</dbReference>
<dbReference type="OrthoDB" id="784962at2759"/>
<dbReference type="PROSITE" id="PS50014">
    <property type="entry name" value="BROMODOMAIN_2"/>
    <property type="match status" value="1"/>
</dbReference>
<dbReference type="InterPro" id="IPR001965">
    <property type="entry name" value="Znf_PHD"/>
</dbReference>
<dbReference type="SMART" id="SM00391">
    <property type="entry name" value="MBD"/>
    <property type="match status" value="1"/>
</dbReference>
<dbReference type="SMART" id="SM00297">
    <property type="entry name" value="BROMO"/>
    <property type="match status" value="1"/>
</dbReference>
<keyword evidence="10" id="KW-0539">Nucleus</keyword>
<evidence type="ECO:0000256" key="6">
    <source>
        <dbReference type="ARBA" id="ARBA00023015"/>
    </source>
</evidence>
<feature type="compositionally biased region" description="Low complexity" evidence="14">
    <location>
        <begin position="982"/>
        <end position="993"/>
    </location>
</feature>
<name>A0A182E273_ONCOC</name>
<dbReference type="GO" id="GO:0003677">
    <property type="term" value="F:DNA binding"/>
    <property type="evidence" value="ECO:0007669"/>
    <property type="project" value="InterPro"/>
</dbReference>
<dbReference type="GO" id="GO:0005634">
    <property type="term" value="C:nucleus"/>
    <property type="evidence" value="ECO:0007669"/>
    <property type="project" value="UniProtKB-SubCell"/>
</dbReference>
<feature type="domain" description="MBD" evidence="18">
    <location>
        <begin position="469"/>
        <end position="541"/>
    </location>
</feature>
<feature type="region of interest" description="Disordered" evidence="14">
    <location>
        <begin position="276"/>
        <end position="328"/>
    </location>
</feature>
<feature type="region of interest" description="Disordered" evidence="14">
    <location>
        <begin position="437"/>
        <end position="466"/>
    </location>
</feature>
<feature type="domain" description="PHD-type" evidence="16">
    <location>
        <begin position="1405"/>
        <end position="1455"/>
    </location>
</feature>
<dbReference type="PANTHER" id="PTHR45915:SF2">
    <property type="entry name" value="TOUTATIS, ISOFORM E"/>
    <property type="match status" value="1"/>
</dbReference>
<evidence type="ECO:0000259" key="15">
    <source>
        <dbReference type="PROSITE" id="PS50014"/>
    </source>
</evidence>
<evidence type="ECO:0000313" key="19">
    <source>
        <dbReference type="EMBL" id="VDK65507.1"/>
    </source>
</evidence>
<dbReference type="Gene3D" id="3.30.890.10">
    <property type="entry name" value="Methyl-cpg-binding Protein 2, Chain A"/>
    <property type="match status" value="1"/>
</dbReference>
<dbReference type="Pfam" id="PF00439">
    <property type="entry name" value="Bromodomain"/>
    <property type="match status" value="1"/>
</dbReference>
<dbReference type="FunFam" id="3.30.40.10:FF:000199">
    <property type="entry name" value="Bromodomain adjacent to zinc finger domain 2B"/>
    <property type="match status" value="1"/>
</dbReference>
<dbReference type="EMBL" id="UYRW01000298">
    <property type="protein sequence ID" value="VDK65507.1"/>
    <property type="molecule type" value="Genomic_DNA"/>
</dbReference>
<keyword evidence="7 13" id="KW-0175">Coiled coil</keyword>
<dbReference type="Pfam" id="PF02791">
    <property type="entry name" value="DDT"/>
    <property type="match status" value="1"/>
</dbReference>
<feature type="domain" description="Bromo" evidence="15">
    <location>
        <begin position="1588"/>
        <end position="1658"/>
    </location>
</feature>
<dbReference type="SUPFAM" id="SSF57903">
    <property type="entry name" value="FYVE/PHD zinc finger"/>
    <property type="match status" value="2"/>
</dbReference>
<keyword evidence="8 11" id="KW-0103">Bromodomain</keyword>